<evidence type="ECO:0000313" key="9">
    <source>
        <dbReference type="Proteomes" id="UP000188836"/>
    </source>
</evidence>
<dbReference type="PROSITE" id="PS51257">
    <property type="entry name" value="PROKAR_LIPOPROTEIN"/>
    <property type="match status" value="1"/>
</dbReference>
<feature type="chain" id="PRO_5038442458" description="Phosphate-binding protein" evidence="6">
    <location>
        <begin position="22"/>
        <end position="368"/>
    </location>
</feature>
<keyword evidence="3 4" id="KW-0592">Phosphate transport</keyword>
<comment type="similarity">
    <text evidence="1 4">Belongs to the PstS family.</text>
</comment>
<dbReference type="Pfam" id="PF12849">
    <property type="entry name" value="PBP_like_2"/>
    <property type="match status" value="1"/>
</dbReference>
<organism evidence="8 9">
    <name type="scientific">Nocardia donostiensis</name>
    <dbReference type="NCBI Taxonomy" id="1538463"/>
    <lineage>
        <taxon>Bacteria</taxon>
        <taxon>Bacillati</taxon>
        <taxon>Actinomycetota</taxon>
        <taxon>Actinomycetes</taxon>
        <taxon>Mycobacteriales</taxon>
        <taxon>Nocardiaceae</taxon>
        <taxon>Nocardia</taxon>
    </lineage>
</organism>
<feature type="domain" description="PBP" evidence="7">
    <location>
        <begin position="45"/>
        <end position="333"/>
    </location>
</feature>
<evidence type="ECO:0000256" key="6">
    <source>
        <dbReference type="SAM" id="SignalP"/>
    </source>
</evidence>
<dbReference type="GO" id="GO:0042301">
    <property type="term" value="F:phosphate ion binding"/>
    <property type="evidence" value="ECO:0007669"/>
    <property type="project" value="InterPro"/>
</dbReference>
<evidence type="ECO:0000256" key="2">
    <source>
        <dbReference type="ARBA" id="ARBA00022448"/>
    </source>
</evidence>
<dbReference type="OrthoDB" id="9801510at2"/>
<dbReference type="PANTHER" id="PTHR42996">
    <property type="entry name" value="PHOSPHATE-BINDING PROTEIN PSTS"/>
    <property type="match status" value="1"/>
</dbReference>
<dbReference type="GO" id="GO:0043190">
    <property type="term" value="C:ATP-binding cassette (ABC) transporter complex"/>
    <property type="evidence" value="ECO:0007669"/>
    <property type="project" value="InterPro"/>
</dbReference>
<dbReference type="GO" id="GO:0035435">
    <property type="term" value="P:phosphate ion transmembrane transport"/>
    <property type="evidence" value="ECO:0007669"/>
    <property type="project" value="InterPro"/>
</dbReference>
<feature type="binding site" evidence="5">
    <location>
        <position position="83"/>
    </location>
    <ligand>
        <name>phosphate</name>
        <dbReference type="ChEBI" id="CHEBI:43474"/>
    </ligand>
</feature>
<dbReference type="CDD" id="cd13565">
    <property type="entry name" value="PBP2_PstS"/>
    <property type="match status" value="1"/>
</dbReference>
<dbReference type="InterPro" id="IPR024370">
    <property type="entry name" value="PBP_domain"/>
</dbReference>
<evidence type="ECO:0000313" key="8">
    <source>
        <dbReference type="EMBL" id="ONM45982.1"/>
    </source>
</evidence>
<accession>A0A1W0B9P7</accession>
<feature type="binding site" evidence="5">
    <location>
        <position position="101"/>
    </location>
    <ligand>
        <name>phosphate</name>
        <dbReference type="ChEBI" id="CHEBI:43474"/>
    </ligand>
</feature>
<dbReference type="SUPFAM" id="SSF53850">
    <property type="entry name" value="Periplasmic binding protein-like II"/>
    <property type="match status" value="1"/>
</dbReference>
<dbReference type="PANTHER" id="PTHR42996:SF1">
    <property type="entry name" value="PHOSPHATE-BINDING PROTEIN PSTS"/>
    <property type="match status" value="1"/>
</dbReference>
<reference evidence="8 9" key="1">
    <citation type="journal article" date="2016" name="Antonie Van Leeuwenhoek">
        <title>Nocardia donostiensis sp. nov., isolated from human respiratory specimens.</title>
        <authorList>
            <person name="Ercibengoa M."/>
            <person name="Bell M."/>
            <person name="Marimon J.M."/>
            <person name="Humrighouse B."/>
            <person name="Klenk H.P."/>
            <person name="Potter G."/>
            <person name="Perez-Trallero E."/>
        </authorList>
    </citation>
    <scope>NUCLEOTIDE SEQUENCE [LARGE SCALE GENOMIC DNA]</scope>
    <source>
        <strain evidence="8 9">X1655</strain>
    </source>
</reference>
<dbReference type="InterPro" id="IPR005673">
    <property type="entry name" value="ABC_phos-bd_PstS"/>
</dbReference>
<evidence type="ECO:0000256" key="4">
    <source>
        <dbReference type="PIRNR" id="PIRNR002756"/>
    </source>
</evidence>
<dbReference type="STRING" id="1538463.B0T36_22845"/>
<keyword evidence="6" id="KW-0732">Signal</keyword>
<keyword evidence="2 4" id="KW-0813">Transport</keyword>
<dbReference type="AlphaFoldDB" id="A0A1W0B9P7"/>
<feature type="signal peptide" evidence="6">
    <location>
        <begin position="1"/>
        <end position="21"/>
    </location>
</feature>
<dbReference type="Proteomes" id="UP000188836">
    <property type="component" value="Unassembled WGS sequence"/>
</dbReference>
<evidence type="ECO:0000256" key="3">
    <source>
        <dbReference type="ARBA" id="ARBA00022592"/>
    </source>
</evidence>
<dbReference type="PIRSF" id="PIRSF002756">
    <property type="entry name" value="PstS"/>
    <property type="match status" value="1"/>
</dbReference>
<protein>
    <recommendedName>
        <fullName evidence="4">Phosphate-binding protein</fullName>
    </recommendedName>
</protein>
<dbReference type="NCBIfam" id="TIGR00975">
    <property type="entry name" value="3a0107s03"/>
    <property type="match status" value="1"/>
</dbReference>
<evidence type="ECO:0000256" key="5">
    <source>
        <dbReference type="PIRSR" id="PIRSR002756-1"/>
    </source>
</evidence>
<feature type="binding site" evidence="5">
    <location>
        <begin position="53"/>
        <end position="55"/>
    </location>
    <ligand>
        <name>phosphate</name>
        <dbReference type="ChEBI" id="CHEBI:43474"/>
    </ligand>
</feature>
<dbReference type="RefSeq" id="WP_077121875.1">
    <property type="nucleotide sequence ID" value="NZ_LOKT01000018.1"/>
</dbReference>
<name>A0A1W0B9P7_9NOCA</name>
<evidence type="ECO:0000256" key="1">
    <source>
        <dbReference type="ARBA" id="ARBA00008725"/>
    </source>
</evidence>
<comment type="caution">
    <text evidence="8">The sequence shown here is derived from an EMBL/GenBank/DDBJ whole genome shotgun (WGS) entry which is preliminary data.</text>
</comment>
<gene>
    <name evidence="8" type="ORF">B0T46_25480</name>
</gene>
<dbReference type="EMBL" id="MUMY01000040">
    <property type="protein sequence ID" value="ONM45982.1"/>
    <property type="molecule type" value="Genomic_DNA"/>
</dbReference>
<feature type="binding site" evidence="5">
    <location>
        <begin position="189"/>
        <end position="191"/>
    </location>
    <ligand>
        <name>phosphate</name>
        <dbReference type="ChEBI" id="CHEBI:43474"/>
    </ligand>
</feature>
<sequence length="368" mass="38053">MKLVRSSALVGVLAAGAMTLAACGSDDNTSATNITPNADVQCGGKEALKASGSSAQANAMTRFINAYQTNCENAKLDYTSSGSGAGVKEFLGGQTDFGGSDSPLKPEEAARATERCASAPAWNLPTVFGPIAVTYNLDGIADLALDGPTIAKIFNGTIKTWDAPEIKELNPDAQLPAEPINVIFRSDESGTTDNFQLYLDAASEGAWGKGAGKIFNGGVGEGAKGNEGTSAAVKSTKNSITYNEWSFAKQQQLGIARIVTSAGPEPVELSVASAGKAIDGVEIKGEGNDLVLDTTSFYNPTTPGAYPIILPTYEIVCSKYKDGATATAVKAFLHSAISNGQTGLEDAGYIPIPEQFKTKLTTAIDAIS</sequence>
<keyword evidence="9" id="KW-1185">Reference proteome</keyword>
<proteinExistence type="inferred from homology"/>
<dbReference type="Gene3D" id="3.40.190.10">
    <property type="entry name" value="Periplasmic binding protein-like II"/>
    <property type="match status" value="2"/>
</dbReference>
<dbReference type="InterPro" id="IPR050962">
    <property type="entry name" value="Phosphate-bind_PstS"/>
</dbReference>
<evidence type="ECO:0000259" key="7">
    <source>
        <dbReference type="Pfam" id="PF12849"/>
    </source>
</evidence>